<evidence type="ECO:0000313" key="2">
    <source>
        <dbReference type="EMBL" id="MDQ9070856.1"/>
    </source>
</evidence>
<dbReference type="GO" id="GO:0016787">
    <property type="term" value="F:hydrolase activity"/>
    <property type="evidence" value="ECO:0007669"/>
    <property type="project" value="UniProtKB-KW"/>
</dbReference>
<dbReference type="RefSeq" id="WP_308955393.1">
    <property type="nucleotide sequence ID" value="NZ_JAVICY010000004.1"/>
</dbReference>
<gene>
    <name evidence="2" type="ORF">RFH51_05195</name>
</gene>
<name>A0AAW8JDN0_9GAMM</name>
<proteinExistence type="predicted"/>
<organism evidence="2 3">
    <name type="scientific">Acinetobacter gerneri</name>
    <dbReference type="NCBI Taxonomy" id="202952"/>
    <lineage>
        <taxon>Bacteria</taxon>
        <taxon>Pseudomonadati</taxon>
        <taxon>Pseudomonadota</taxon>
        <taxon>Gammaproteobacteria</taxon>
        <taxon>Moraxellales</taxon>
        <taxon>Moraxellaceae</taxon>
        <taxon>Acinetobacter</taxon>
    </lineage>
</organism>
<protein>
    <submittedName>
        <fullName evidence="2">Alpha/beta hydrolase</fullName>
    </submittedName>
</protein>
<dbReference type="Proteomes" id="UP001243195">
    <property type="component" value="Unassembled WGS sequence"/>
</dbReference>
<dbReference type="InterPro" id="IPR050266">
    <property type="entry name" value="AB_hydrolase_sf"/>
</dbReference>
<dbReference type="InterPro" id="IPR029058">
    <property type="entry name" value="AB_hydrolase_fold"/>
</dbReference>
<comment type="caution">
    <text evidence="2">The sequence shown here is derived from an EMBL/GenBank/DDBJ whole genome shotgun (WGS) entry which is preliminary data.</text>
</comment>
<dbReference type="AlphaFoldDB" id="A0AAW8JDN0"/>
<evidence type="ECO:0000259" key="1">
    <source>
        <dbReference type="Pfam" id="PF00561"/>
    </source>
</evidence>
<evidence type="ECO:0000313" key="3">
    <source>
        <dbReference type="Proteomes" id="UP001243195"/>
    </source>
</evidence>
<sequence length="445" mass="50931">MNSIIQMDVDNDQNFSSFGFFDIYQKNSFKQPARTTWIDGWKIEYMAIADPKTIHNTPIVIVGGAFQNFNSYKYCVEQLFESGPVILIDLPSMGSNQQITNADTGESAGILSLPDLSQMLGVWLDIVGISKVSVMGMSLGSVVASFFSKYRPELVERMVLMGVMQKTRKSWRMLLEESLKLMQEQRMDEFGQAVILYLVNHAKLDVTRMSPTAKKLFFRQMAEFSATEQDRYAINCNRLLNLNDVPPPQGDTLVACGQFDSFTLPHENAAFALQCPNMQFAMIANADHVPQLQRRKETMNLFTTYLKGQSLVNLDGIIPMSREQMQKIERRGEERIHLTEPKTKFSHRLQATEVAVEIMDMNFFGALLEVENLKQIDFVRDNPRDLALHFQDEEGVFQVECLIFDVTEHEVRLIFKHGSFDVAERLLKFVEYQKSQQLNLALDLV</sequence>
<dbReference type="GO" id="GO:0016020">
    <property type="term" value="C:membrane"/>
    <property type="evidence" value="ECO:0007669"/>
    <property type="project" value="TreeGrafter"/>
</dbReference>
<feature type="domain" description="AB hydrolase-1" evidence="1">
    <location>
        <begin position="58"/>
        <end position="293"/>
    </location>
</feature>
<dbReference type="SUPFAM" id="SSF141371">
    <property type="entry name" value="PilZ domain-like"/>
    <property type="match status" value="1"/>
</dbReference>
<dbReference type="PANTHER" id="PTHR43798">
    <property type="entry name" value="MONOACYLGLYCEROL LIPASE"/>
    <property type="match status" value="1"/>
</dbReference>
<dbReference type="EMBL" id="JAVIDA010000005">
    <property type="protein sequence ID" value="MDQ9070856.1"/>
    <property type="molecule type" value="Genomic_DNA"/>
</dbReference>
<keyword evidence="2" id="KW-0378">Hydrolase</keyword>
<reference evidence="2" key="1">
    <citation type="submission" date="2023-08" db="EMBL/GenBank/DDBJ databases">
        <title>Emergence of clinically-relevant ST2 carbapenem-resistant Acinetobacter baumannii strains in hospital sewages in Zhejiang, East of China.</title>
        <authorList>
            <person name="Kaichao C."/>
            <person name="Zhang R."/>
        </authorList>
    </citation>
    <scope>NUCLEOTIDE SEQUENCE</scope>
    <source>
        <strain evidence="2">M-SY-60</strain>
    </source>
</reference>
<dbReference type="Gene3D" id="3.40.50.1820">
    <property type="entry name" value="alpha/beta hydrolase"/>
    <property type="match status" value="1"/>
</dbReference>
<dbReference type="PANTHER" id="PTHR43798:SF33">
    <property type="entry name" value="HYDROLASE, PUTATIVE (AFU_ORTHOLOGUE AFUA_2G14860)-RELATED"/>
    <property type="match status" value="1"/>
</dbReference>
<accession>A0AAW8JDN0</accession>
<dbReference type="SUPFAM" id="SSF53474">
    <property type="entry name" value="alpha/beta-Hydrolases"/>
    <property type="match status" value="1"/>
</dbReference>
<dbReference type="Pfam" id="PF00561">
    <property type="entry name" value="Abhydrolase_1"/>
    <property type="match status" value="1"/>
</dbReference>
<dbReference type="InterPro" id="IPR000073">
    <property type="entry name" value="AB_hydrolase_1"/>
</dbReference>